<dbReference type="CDD" id="cd07153">
    <property type="entry name" value="Fur_like"/>
    <property type="match status" value="1"/>
</dbReference>
<dbReference type="OrthoDB" id="8659436at2"/>
<keyword evidence="6" id="KW-0804">Transcription</keyword>
<evidence type="ECO:0000256" key="7">
    <source>
        <dbReference type="PIRSR" id="PIRSR602481-1"/>
    </source>
</evidence>
<evidence type="ECO:0000313" key="10">
    <source>
        <dbReference type="EMBL" id="QPS02135.1"/>
    </source>
</evidence>
<dbReference type="PANTHER" id="PTHR33202">
    <property type="entry name" value="ZINC UPTAKE REGULATION PROTEIN"/>
    <property type="match status" value="1"/>
</dbReference>
<dbReference type="GeneID" id="35767268"/>
<comment type="similarity">
    <text evidence="1">Belongs to the Fur family.</text>
</comment>
<dbReference type="InterPro" id="IPR043135">
    <property type="entry name" value="Fur_C"/>
</dbReference>
<feature type="binding site" evidence="7">
    <location>
        <position position="100"/>
    </location>
    <ligand>
        <name>Zn(2+)</name>
        <dbReference type="ChEBI" id="CHEBI:29105"/>
    </ligand>
</feature>
<comment type="cofactor">
    <cofactor evidence="7">
        <name>Zn(2+)</name>
        <dbReference type="ChEBI" id="CHEBI:29105"/>
    </cofactor>
    <text evidence="7">Binds 1 zinc ion per subunit.</text>
</comment>
<feature type="binding site" evidence="7">
    <location>
        <position position="97"/>
    </location>
    <ligand>
        <name>Zn(2+)</name>
        <dbReference type="ChEBI" id="CHEBI:29105"/>
    </ligand>
</feature>
<dbReference type="Gene3D" id="3.30.1490.190">
    <property type="match status" value="1"/>
</dbReference>
<keyword evidence="4" id="KW-0805">Transcription regulation</keyword>
<organism evidence="10 11">
    <name type="scientific">Aerococcus urinae</name>
    <dbReference type="NCBI Taxonomy" id="1376"/>
    <lineage>
        <taxon>Bacteria</taxon>
        <taxon>Bacillati</taxon>
        <taxon>Bacillota</taxon>
        <taxon>Bacilli</taxon>
        <taxon>Lactobacillales</taxon>
        <taxon>Aerococcaceae</taxon>
        <taxon>Aerococcus</taxon>
    </lineage>
</organism>
<keyword evidence="8" id="KW-0408">Iron</keyword>
<evidence type="ECO:0000256" key="4">
    <source>
        <dbReference type="ARBA" id="ARBA00023015"/>
    </source>
</evidence>
<evidence type="ECO:0000256" key="2">
    <source>
        <dbReference type="ARBA" id="ARBA00022491"/>
    </source>
</evidence>
<name>A0A0X8FFI6_9LACT</name>
<keyword evidence="2" id="KW-0678">Repressor</keyword>
<dbReference type="PANTHER" id="PTHR33202:SF8">
    <property type="entry name" value="PEROXIDE-RESPONSIVE REPRESSOR PERR"/>
    <property type="match status" value="1"/>
</dbReference>
<dbReference type="RefSeq" id="WP_060778622.1">
    <property type="nucleotide sequence ID" value="NZ_CAJHLF010000015.1"/>
</dbReference>
<dbReference type="SUPFAM" id="SSF46785">
    <property type="entry name" value="Winged helix' DNA-binding domain"/>
    <property type="match status" value="1"/>
</dbReference>
<accession>A0A0X8FFI6</accession>
<dbReference type="EMBL" id="JAOTML010000013">
    <property type="protein sequence ID" value="MCY3054075.1"/>
    <property type="molecule type" value="Genomic_DNA"/>
</dbReference>
<evidence type="ECO:0000256" key="6">
    <source>
        <dbReference type="ARBA" id="ARBA00023163"/>
    </source>
</evidence>
<dbReference type="EMBL" id="CP065662">
    <property type="protein sequence ID" value="QPS02135.1"/>
    <property type="molecule type" value="Genomic_DNA"/>
</dbReference>
<dbReference type="InterPro" id="IPR002481">
    <property type="entry name" value="FUR"/>
</dbReference>
<keyword evidence="12" id="KW-1185">Reference proteome</keyword>
<protein>
    <submittedName>
        <fullName evidence="10">Transcriptional repressor</fullName>
    </submittedName>
</protein>
<dbReference type="Proteomes" id="UP001069145">
    <property type="component" value="Unassembled WGS sequence"/>
</dbReference>
<feature type="binding site" evidence="7">
    <location>
        <position position="144"/>
    </location>
    <ligand>
        <name>Zn(2+)</name>
        <dbReference type="ChEBI" id="CHEBI:29105"/>
    </ligand>
</feature>
<dbReference type="InterPro" id="IPR036388">
    <property type="entry name" value="WH-like_DNA-bd_sf"/>
</dbReference>
<proteinExistence type="inferred from homology"/>
<reference evidence="9" key="2">
    <citation type="submission" date="2022-09" db="EMBL/GenBank/DDBJ databases">
        <title>Aerococcus urinae taxonomy study.</title>
        <authorList>
            <person name="Christensen J."/>
            <person name="Senneby E."/>
        </authorList>
    </citation>
    <scope>NUCLEOTIDE SEQUENCE</scope>
    <source>
        <strain evidence="9">NLD-066-U95</strain>
    </source>
</reference>
<dbReference type="GO" id="GO:0003700">
    <property type="term" value="F:DNA-binding transcription factor activity"/>
    <property type="evidence" value="ECO:0007669"/>
    <property type="project" value="InterPro"/>
</dbReference>
<evidence type="ECO:0000256" key="1">
    <source>
        <dbReference type="ARBA" id="ARBA00007957"/>
    </source>
</evidence>
<dbReference type="Pfam" id="PF01475">
    <property type="entry name" value="FUR"/>
    <property type="match status" value="1"/>
</dbReference>
<feature type="binding site" evidence="8">
    <location>
        <position position="136"/>
    </location>
    <ligand>
        <name>Fe cation</name>
        <dbReference type="ChEBI" id="CHEBI:24875"/>
    </ligand>
</feature>
<reference evidence="10 11" key="1">
    <citation type="submission" date="2020-12" db="EMBL/GenBank/DDBJ databases">
        <title>FDA dAtabase for Regulatory Grade micrObial Sequences (FDA-ARGOS): Supporting development and validation of Infectious Disease Dx tests.</title>
        <authorList>
            <person name="Sproer C."/>
            <person name="Gronow S."/>
            <person name="Severitt S."/>
            <person name="Schroder I."/>
            <person name="Tallon L."/>
            <person name="Sadzewicz L."/>
            <person name="Zhao X."/>
            <person name="Boylan J."/>
            <person name="Ott S."/>
            <person name="Bowen H."/>
            <person name="Vavikolanu K."/>
            <person name="Mehta A."/>
            <person name="Aluvathingal J."/>
            <person name="Nadendla S."/>
            <person name="Lowell S."/>
            <person name="Myers T."/>
            <person name="Yan Y."/>
            <person name="Sichtig H."/>
        </authorList>
    </citation>
    <scope>NUCLEOTIDE SEQUENCE [LARGE SCALE GENOMIC DNA]</scope>
    <source>
        <strain evidence="10 11">FDAARGOS_911</strain>
    </source>
</reference>
<keyword evidence="3 7" id="KW-0862">Zinc</keyword>
<dbReference type="AlphaFoldDB" id="A0A0X8FFI6"/>
<dbReference type="GO" id="GO:0000976">
    <property type="term" value="F:transcription cis-regulatory region binding"/>
    <property type="evidence" value="ECO:0007669"/>
    <property type="project" value="TreeGrafter"/>
</dbReference>
<evidence type="ECO:0000313" key="9">
    <source>
        <dbReference type="EMBL" id="MCY3054075.1"/>
    </source>
</evidence>
<evidence type="ECO:0000256" key="5">
    <source>
        <dbReference type="ARBA" id="ARBA00023125"/>
    </source>
</evidence>
<dbReference type="KEGG" id="aun:AWM73_06595"/>
<feature type="binding site" evidence="7">
    <location>
        <position position="147"/>
    </location>
    <ligand>
        <name>Zn(2+)</name>
        <dbReference type="ChEBI" id="CHEBI:29105"/>
    </ligand>
</feature>
<dbReference type="Gene3D" id="1.10.10.10">
    <property type="entry name" value="Winged helix-like DNA-binding domain superfamily/Winged helix DNA-binding domain"/>
    <property type="match status" value="1"/>
</dbReference>
<evidence type="ECO:0000313" key="11">
    <source>
        <dbReference type="Proteomes" id="UP000594771"/>
    </source>
</evidence>
<evidence type="ECO:0000313" key="12">
    <source>
        <dbReference type="Proteomes" id="UP001069145"/>
    </source>
</evidence>
<sequence>MDYEQLYVDAVAYLRERRIRLTSPRKKILKHLIVADHHPTAEQVYQELSQEDQSVSLATVYNTLNIFTDINLVKEVRANDGATHFDFFLKKHYHIICQNCGKIVDVYYPDAAKVEQALTEVEDYAVEATQFEITGHHLEFYGICPDCQDLD</sequence>
<gene>
    <name evidence="10" type="ORF">I6G68_03435</name>
    <name evidence="9" type="ORF">ODY43_08795</name>
</gene>
<dbReference type="GO" id="GO:1900376">
    <property type="term" value="P:regulation of secondary metabolite biosynthetic process"/>
    <property type="evidence" value="ECO:0007669"/>
    <property type="project" value="TreeGrafter"/>
</dbReference>
<keyword evidence="5" id="KW-0238">DNA-binding</keyword>
<evidence type="ECO:0000256" key="8">
    <source>
        <dbReference type="PIRSR" id="PIRSR602481-2"/>
    </source>
</evidence>
<dbReference type="Proteomes" id="UP000594771">
    <property type="component" value="Chromosome"/>
</dbReference>
<dbReference type="GO" id="GO:0045892">
    <property type="term" value="P:negative regulation of DNA-templated transcription"/>
    <property type="evidence" value="ECO:0007669"/>
    <property type="project" value="TreeGrafter"/>
</dbReference>
<evidence type="ECO:0000256" key="3">
    <source>
        <dbReference type="ARBA" id="ARBA00022833"/>
    </source>
</evidence>
<keyword evidence="7" id="KW-0479">Metal-binding</keyword>
<dbReference type="GO" id="GO:0008270">
    <property type="term" value="F:zinc ion binding"/>
    <property type="evidence" value="ECO:0007669"/>
    <property type="project" value="TreeGrafter"/>
</dbReference>
<comment type="cofactor">
    <cofactor evidence="8">
        <name>Mn(2+)</name>
        <dbReference type="ChEBI" id="CHEBI:29035"/>
    </cofactor>
    <cofactor evidence="8">
        <name>Fe(2+)</name>
        <dbReference type="ChEBI" id="CHEBI:29033"/>
    </cofactor>
    <text evidence="8">Binds 1 Mn(2+) or Fe(2+) ion per subunit.</text>
</comment>
<dbReference type="InterPro" id="IPR036390">
    <property type="entry name" value="WH_DNA-bd_sf"/>
</dbReference>